<evidence type="ECO:0000313" key="1">
    <source>
        <dbReference type="EMBL" id="ORX47251.1"/>
    </source>
</evidence>
<evidence type="ECO:0000313" key="2">
    <source>
        <dbReference type="Proteomes" id="UP000242146"/>
    </source>
</evidence>
<name>A0A1X2G7X5_9FUNG</name>
<proteinExistence type="predicted"/>
<reference evidence="1 2" key="1">
    <citation type="submission" date="2016-07" db="EMBL/GenBank/DDBJ databases">
        <title>Pervasive Adenine N6-methylation of Active Genes in Fungi.</title>
        <authorList>
            <consortium name="DOE Joint Genome Institute"/>
            <person name="Mondo S.J."/>
            <person name="Dannebaum R.O."/>
            <person name="Kuo R.C."/>
            <person name="Labutti K."/>
            <person name="Haridas S."/>
            <person name="Kuo A."/>
            <person name="Salamov A."/>
            <person name="Ahrendt S.R."/>
            <person name="Lipzen A."/>
            <person name="Sullivan W."/>
            <person name="Andreopoulos W.B."/>
            <person name="Clum A."/>
            <person name="Lindquist E."/>
            <person name="Daum C."/>
            <person name="Ramamoorthy G.K."/>
            <person name="Gryganskyi A."/>
            <person name="Culley D."/>
            <person name="Magnuson J.K."/>
            <person name="James T.Y."/>
            <person name="O'Malley M.A."/>
            <person name="Stajich J.E."/>
            <person name="Spatafora J.W."/>
            <person name="Visel A."/>
            <person name="Grigoriev I.V."/>
        </authorList>
    </citation>
    <scope>NUCLEOTIDE SEQUENCE [LARGE SCALE GENOMIC DNA]</scope>
    <source>
        <strain evidence="1 2">NRRL 3301</strain>
    </source>
</reference>
<gene>
    <name evidence="1" type="ORF">DM01DRAFT_1143604</name>
</gene>
<keyword evidence="2" id="KW-1185">Reference proteome</keyword>
<dbReference type="AlphaFoldDB" id="A0A1X2G7X5"/>
<protein>
    <submittedName>
        <fullName evidence="1">Uncharacterized protein</fullName>
    </submittedName>
</protein>
<dbReference type="EMBL" id="MCGT01000034">
    <property type="protein sequence ID" value="ORX47251.1"/>
    <property type="molecule type" value="Genomic_DNA"/>
</dbReference>
<organism evidence="1 2">
    <name type="scientific">Hesseltinella vesiculosa</name>
    <dbReference type="NCBI Taxonomy" id="101127"/>
    <lineage>
        <taxon>Eukaryota</taxon>
        <taxon>Fungi</taxon>
        <taxon>Fungi incertae sedis</taxon>
        <taxon>Mucoromycota</taxon>
        <taxon>Mucoromycotina</taxon>
        <taxon>Mucoromycetes</taxon>
        <taxon>Mucorales</taxon>
        <taxon>Cunninghamellaceae</taxon>
        <taxon>Hesseltinella</taxon>
    </lineage>
</organism>
<accession>A0A1X2G7X5</accession>
<sequence length="181" mass="20033">MSYQMQRTASQPCTAAPLPDPFNQLPLGDVDQELSWPMGSLSAKVSRPQQVQNNIELNQAFVDVMGNLEHKALPCSLANTGRHHFGNRISMHVQFCLPLKGCLESFWLLCPPSQSNSSTPCICCYRGMTKEMNLFSQDVPKPFPSLIGFNHTQVLHEALISCLVDALHNFIEMKGDGASVD</sequence>
<dbReference type="Proteomes" id="UP000242146">
    <property type="component" value="Unassembled WGS sequence"/>
</dbReference>
<comment type="caution">
    <text evidence="1">The sequence shown here is derived from an EMBL/GenBank/DDBJ whole genome shotgun (WGS) entry which is preliminary data.</text>
</comment>